<proteinExistence type="predicted"/>
<dbReference type="Pfam" id="PF00856">
    <property type="entry name" value="SET"/>
    <property type="match status" value="2"/>
</dbReference>
<dbReference type="GO" id="GO:0046974">
    <property type="term" value="F:histone H3K9 methyltransferase activity"/>
    <property type="evidence" value="ECO:0007669"/>
    <property type="project" value="TreeGrafter"/>
</dbReference>
<feature type="region of interest" description="Disordered" evidence="11">
    <location>
        <begin position="33"/>
        <end position="104"/>
    </location>
</feature>
<keyword evidence="16" id="KW-1185">Reference proteome</keyword>
<dbReference type="SMART" id="SM00468">
    <property type="entry name" value="PreSET"/>
    <property type="match status" value="1"/>
</dbReference>
<reference evidence="17" key="1">
    <citation type="submission" date="2025-08" db="UniProtKB">
        <authorList>
            <consortium name="RefSeq"/>
        </authorList>
    </citation>
    <scope>IDENTIFICATION</scope>
</reference>
<evidence type="ECO:0000256" key="3">
    <source>
        <dbReference type="ARBA" id="ARBA00022454"/>
    </source>
</evidence>
<keyword evidence="8" id="KW-0862">Zinc</keyword>
<keyword evidence="5" id="KW-0808">Transferase</keyword>
<dbReference type="PROSITE" id="PS50868">
    <property type="entry name" value="POST_SET"/>
    <property type="match status" value="1"/>
</dbReference>
<dbReference type="PROSITE" id="PS00598">
    <property type="entry name" value="CHROMO_1"/>
    <property type="match status" value="2"/>
</dbReference>
<dbReference type="Pfam" id="PF00385">
    <property type="entry name" value="Chromo"/>
    <property type="match status" value="2"/>
</dbReference>
<evidence type="ECO:0000256" key="1">
    <source>
        <dbReference type="ARBA" id="ARBA00004123"/>
    </source>
</evidence>
<evidence type="ECO:0000256" key="2">
    <source>
        <dbReference type="ARBA" id="ARBA00004584"/>
    </source>
</evidence>
<evidence type="ECO:0000313" key="17">
    <source>
        <dbReference type="RefSeq" id="XP_028968363.1"/>
    </source>
</evidence>
<dbReference type="InterPro" id="IPR023779">
    <property type="entry name" value="Chromodomain_CS"/>
</dbReference>
<dbReference type="CDD" id="cd00024">
    <property type="entry name" value="CD_CSD"/>
    <property type="match status" value="1"/>
</dbReference>
<dbReference type="KEGG" id="goe:100908527"/>
<sequence length="1102" mass="125843">MTCTAILRIRPTCVFAEESEEALRKCRENEILREKNLNTEDAKKRARSRPEVKMERQATKRSLSKSNLDRCLGDDDGGESKPTNGVRSTIASEPKKPKTASSKKSAIKLSSALAAKFKNLPAIRDGLTSVGLLVEQLAREHPEIKIGNIDDLTYQIEFISRYRETRGKLEFLVRWKGWSAESDTWEPEGNILEDASPGMCLHLSELFIGRNNQRAFGYFKEYAQRALLGTKIPDYFVLSKLADETLQLSGDRTLLPTVKETERMQKNIRALLKQNDVKSLLKNFKGKLSSLIKFVRARTETLDDNERWSGIIAEMEPAADIDIENLVDCEKLPSEFVYVTDYVVSKKVKVIPPTKFCDCKDRTCFEEGCCGMYQNGAGQSYRGYSSSQHLKRSCTSVALYECNSKCSCGPSCENRLIQKGVTNELTIFKTLTRGWGVRTRTRINKGAFLGEYLGELMTSKEAVPRHAVNFAYLFDLEPFEGQASENTVDAAKYGNVTRFYNHSCRPNMAISYAYIENHNPAAPRLAFFAKRDIMKDEELTFNYRMRHDVRMEMGIYVCPHCLTDIPGSKLKRKNDGIFDGRLLSPSPSSAKRRRLKIDGIDFSPESGTDSIEHHIADDFKDFGRNEILSPPPSPIQFSKPPHKLLNKFKTLPTIKGFAKIGELVERFKNIYPKAEITNIYDLSYVVDTVRDCRCKGKTYEFLVRWDGWSSQSDTWEDEETIRQGATPALSLHLCEFFLNGTTKKASEYFRDYVEKALLVPGQADYFVLCKLADEELSVRHDRFLLPSLEDIHRMQTKVRDLLEGGDFQRLLKNFGGKLKTFIASVTARWQILEHYRKWTEIIAEKEPKADIRIENLVDDERLPPNFEYIRDYIVSPKVKWIPPGKFCDCESKKCLEAGCCGRHGMLRHMGVGCRAYKDQKLTPECSSVALYECNSKCSCGPSCENRLIQRGTQLKLTIFKTCNRGWGVKAAQFIGRGTFIGEYLGELMTSREALDRHPVNYAYLFDLKPLRDRESQNAVDGAKYGNFTRFFNHSCQPNLKVSYAYIENHNIAAPRLAFFAKKNIQIDEELTFDYQMTTFDGDGDLPRMPCQCQTQKCKKFLF</sequence>
<dbReference type="SMART" id="SM00298">
    <property type="entry name" value="CHROMO"/>
    <property type="match status" value="2"/>
</dbReference>
<keyword evidence="10" id="KW-0137">Centromere</keyword>
<evidence type="ECO:0000256" key="5">
    <source>
        <dbReference type="ARBA" id="ARBA00022679"/>
    </source>
</evidence>
<keyword evidence="4" id="KW-0489">Methyltransferase</keyword>
<feature type="domain" description="SET" evidence="13">
    <location>
        <begin position="423"/>
        <end position="544"/>
    </location>
</feature>
<dbReference type="GO" id="GO:0008270">
    <property type="term" value="F:zinc ion binding"/>
    <property type="evidence" value="ECO:0007669"/>
    <property type="project" value="InterPro"/>
</dbReference>
<keyword evidence="6" id="KW-0949">S-adenosyl-L-methionine</keyword>
<evidence type="ECO:0000259" key="15">
    <source>
        <dbReference type="PROSITE" id="PS50868"/>
    </source>
</evidence>
<dbReference type="InterPro" id="IPR007728">
    <property type="entry name" value="Pre-SET_dom"/>
</dbReference>
<dbReference type="InterPro" id="IPR016197">
    <property type="entry name" value="Chromo-like_dom_sf"/>
</dbReference>
<evidence type="ECO:0000256" key="10">
    <source>
        <dbReference type="ARBA" id="ARBA00023328"/>
    </source>
</evidence>
<dbReference type="GO" id="GO:0000775">
    <property type="term" value="C:chromosome, centromeric region"/>
    <property type="evidence" value="ECO:0007669"/>
    <property type="project" value="UniProtKB-SubCell"/>
</dbReference>
<dbReference type="PROSITE" id="PS50013">
    <property type="entry name" value="CHROMO_2"/>
    <property type="match status" value="2"/>
</dbReference>
<evidence type="ECO:0000256" key="7">
    <source>
        <dbReference type="ARBA" id="ARBA00022723"/>
    </source>
</evidence>
<feature type="domain" description="Pre-SET" evidence="14">
    <location>
        <begin position="355"/>
        <end position="420"/>
    </location>
</feature>
<evidence type="ECO:0000259" key="14">
    <source>
        <dbReference type="PROSITE" id="PS50867"/>
    </source>
</evidence>
<dbReference type="SMART" id="SM00317">
    <property type="entry name" value="SET"/>
    <property type="match status" value="2"/>
</dbReference>
<keyword evidence="9" id="KW-0539">Nucleus</keyword>
<dbReference type="InterPro" id="IPR003616">
    <property type="entry name" value="Post-SET_dom"/>
</dbReference>
<organism evidence="16 17">
    <name type="scientific">Galendromus occidentalis</name>
    <name type="common">western predatory mite</name>
    <dbReference type="NCBI Taxonomy" id="34638"/>
    <lineage>
        <taxon>Eukaryota</taxon>
        <taxon>Metazoa</taxon>
        <taxon>Ecdysozoa</taxon>
        <taxon>Arthropoda</taxon>
        <taxon>Chelicerata</taxon>
        <taxon>Arachnida</taxon>
        <taxon>Acari</taxon>
        <taxon>Parasitiformes</taxon>
        <taxon>Mesostigmata</taxon>
        <taxon>Gamasina</taxon>
        <taxon>Phytoseioidea</taxon>
        <taxon>Phytoseiidae</taxon>
        <taxon>Typhlodrominae</taxon>
        <taxon>Galendromus</taxon>
    </lineage>
</organism>
<dbReference type="Pfam" id="PF05033">
    <property type="entry name" value="Pre-SET"/>
    <property type="match status" value="2"/>
</dbReference>
<evidence type="ECO:0000256" key="6">
    <source>
        <dbReference type="ARBA" id="ARBA00022691"/>
    </source>
</evidence>
<accession>A0AAJ7SGK1</accession>
<dbReference type="InterPro" id="IPR000953">
    <property type="entry name" value="Chromo/chromo_shadow_dom"/>
</dbReference>
<protein>
    <submittedName>
        <fullName evidence="17">Uncharacterized protein LOC100908527</fullName>
    </submittedName>
</protein>
<dbReference type="GO" id="GO:0005634">
    <property type="term" value="C:nucleus"/>
    <property type="evidence" value="ECO:0007669"/>
    <property type="project" value="UniProtKB-SubCell"/>
</dbReference>
<dbReference type="PROSITE" id="PS50867">
    <property type="entry name" value="PRE_SET"/>
    <property type="match status" value="2"/>
</dbReference>
<comment type="subcellular location">
    <subcellularLocation>
        <location evidence="2">Chromosome</location>
        <location evidence="2">Centromere</location>
    </subcellularLocation>
    <subcellularLocation>
        <location evidence="1">Nucleus</location>
    </subcellularLocation>
</comment>
<dbReference type="SUPFAM" id="SSF82199">
    <property type="entry name" value="SET domain"/>
    <property type="match status" value="2"/>
</dbReference>
<evidence type="ECO:0000256" key="4">
    <source>
        <dbReference type="ARBA" id="ARBA00022603"/>
    </source>
</evidence>
<dbReference type="GeneID" id="100908527"/>
<feature type="domain" description="Chromo" evidence="12">
    <location>
        <begin position="684"/>
        <end position="729"/>
    </location>
</feature>
<dbReference type="PANTHER" id="PTHR46223">
    <property type="entry name" value="HISTONE-LYSINE N-METHYLTRANSFERASE SUV39H"/>
    <property type="match status" value="1"/>
</dbReference>
<evidence type="ECO:0000259" key="12">
    <source>
        <dbReference type="PROSITE" id="PS50013"/>
    </source>
</evidence>
<keyword evidence="3" id="KW-0158">Chromosome</keyword>
<dbReference type="AlphaFoldDB" id="A0AAJ7SGK1"/>
<evidence type="ECO:0000259" key="13">
    <source>
        <dbReference type="PROSITE" id="PS50280"/>
    </source>
</evidence>
<feature type="domain" description="Chromo" evidence="12">
    <location>
        <begin position="154"/>
        <end position="207"/>
    </location>
</feature>
<dbReference type="RefSeq" id="XP_028968363.1">
    <property type="nucleotide sequence ID" value="XM_029112530.1"/>
</dbReference>
<dbReference type="InterPro" id="IPR046341">
    <property type="entry name" value="SET_dom_sf"/>
</dbReference>
<name>A0AAJ7SGK1_9ACAR</name>
<feature type="domain" description="Pre-SET" evidence="14">
    <location>
        <begin position="885"/>
        <end position="951"/>
    </location>
</feature>
<dbReference type="PROSITE" id="PS50280">
    <property type="entry name" value="SET"/>
    <property type="match status" value="2"/>
</dbReference>
<feature type="domain" description="SET" evidence="13">
    <location>
        <begin position="954"/>
        <end position="1075"/>
    </location>
</feature>
<dbReference type="Gene3D" id="2.40.50.40">
    <property type="match status" value="2"/>
</dbReference>
<dbReference type="PANTHER" id="PTHR46223:SF4">
    <property type="entry name" value="HISTONE-LYSINE N-METHYLTRANSFERASE-RELATED"/>
    <property type="match status" value="1"/>
</dbReference>
<evidence type="ECO:0000256" key="9">
    <source>
        <dbReference type="ARBA" id="ARBA00023242"/>
    </source>
</evidence>
<evidence type="ECO:0000256" key="8">
    <source>
        <dbReference type="ARBA" id="ARBA00022833"/>
    </source>
</evidence>
<evidence type="ECO:0000313" key="16">
    <source>
        <dbReference type="Proteomes" id="UP000694867"/>
    </source>
</evidence>
<dbReference type="GO" id="GO:0032259">
    <property type="term" value="P:methylation"/>
    <property type="evidence" value="ECO:0007669"/>
    <property type="project" value="UniProtKB-KW"/>
</dbReference>
<feature type="compositionally biased region" description="Basic and acidic residues" evidence="11">
    <location>
        <begin position="33"/>
        <end position="58"/>
    </location>
</feature>
<keyword evidence="7" id="KW-0479">Metal-binding</keyword>
<gene>
    <name evidence="17" type="primary">LOC100908527</name>
</gene>
<dbReference type="InterPro" id="IPR001214">
    <property type="entry name" value="SET_dom"/>
</dbReference>
<dbReference type="InterPro" id="IPR023780">
    <property type="entry name" value="Chromo_domain"/>
</dbReference>
<feature type="domain" description="Post-SET" evidence="15">
    <location>
        <begin position="1086"/>
        <end position="1102"/>
    </location>
</feature>
<dbReference type="Gene3D" id="2.170.270.10">
    <property type="entry name" value="SET domain"/>
    <property type="match status" value="2"/>
</dbReference>
<dbReference type="Proteomes" id="UP000694867">
    <property type="component" value="Unplaced"/>
</dbReference>
<dbReference type="SUPFAM" id="SSF54160">
    <property type="entry name" value="Chromo domain-like"/>
    <property type="match status" value="2"/>
</dbReference>
<feature type="compositionally biased region" description="Polar residues" evidence="11">
    <location>
        <begin position="81"/>
        <end position="90"/>
    </location>
</feature>
<evidence type="ECO:0000256" key="11">
    <source>
        <dbReference type="SAM" id="MobiDB-lite"/>
    </source>
</evidence>
<dbReference type="InterPro" id="IPR050973">
    <property type="entry name" value="H3K9_Histone-Lys_N-MTase"/>
</dbReference>